<proteinExistence type="predicted"/>
<dbReference type="KEGG" id="ncv:NCAV_0716"/>
<evidence type="ECO:0000313" key="1">
    <source>
        <dbReference type="EMBL" id="SPC33897.1"/>
    </source>
</evidence>
<accession>A0A2K5AQK8</accession>
<name>A0A2K5AQK8_9ARCH</name>
<reference evidence="2" key="1">
    <citation type="submission" date="2018-01" db="EMBL/GenBank/DDBJ databases">
        <authorList>
            <person name="Kerou L M."/>
        </authorList>
    </citation>
    <scope>NUCLEOTIDE SEQUENCE [LARGE SCALE GENOMIC DNA]</scope>
    <source>
        <strain evidence="2">SCU2</strain>
    </source>
</reference>
<dbReference type="AlphaFoldDB" id="A0A2K5AQK8"/>
<dbReference type="Proteomes" id="UP000236248">
    <property type="component" value="Chromosome NCAV"/>
</dbReference>
<gene>
    <name evidence="1" type="ORF">NCAV_0716</name>
</gene>
<organism evidence="1 2">
    <name type="scientific">Candidatus Nitrosocaldus cavascurensis</name>
    <dbReference type="NCBI Taxonomy" id="2058097"/>
    <lineage>
        <taxon>Archaea</taxon>
        <taxon>Nitrososphaerota</taxon>
        <taxon>Nitrososphaeria</taxon>
        <taxon>Candidatus Nitrosocaldales</taxon>
        <taxon>Candidatus Nitrosocaldaceae</taxon>
        <taxon>Candidatus Nitrosocaldus</taxon>
    </lineage>
</organism>
<protein>
    <submittedName>
        <fullName evidence="1">GRAM domain-containing protein</fullName>
    </submittedName>
</protein>
<dbReference type="EMBL" id="LT981265">
    <property type="protein sequence ID" value="SPC33897.1"/>
    <property type="molecule type" value="Genomic_DNA"/>
</dbReference>
<evidence type="ECO:0000313" key="2">
    <source>
        <dbReference type="Proteomes" id="UP000236248"/>
    </source>
</evidence>
<sequence length="110" mass="12054">MHDEGNVIMEEDCSEDKLGAGYLVLTDKSLVFYTGKAKVLTFSKDMKKALEVPLQDVKGTRTEGFIIKKLVVELKDGRVYKFGVLNNKKWKESIDGARAGTGIGAGVGQE</sequence>
<dbReference type="GeneID" id="41594780"/>
<keyword evidence="2" id="KW-1185">Reference proteome</keyword>
<dbReference type="RefSeq" id="WP_103287323.1">
    <property type="nucleotide sequence ID" value="NZ_LT981265.1"/>
</dbReference>